<accession>A0A436ZRR6</accession>
<gene>
    <name evidence="1" type="ORF">DFL_009467</name>
</gene>
<dbReference type="RefSeq" id="XP_067487155.1">
    <property type="nucleotide sequence ID" value="XM_067639357.1"/>
</dbReference>
<protein>
    <submittedName>
        <fullName evidence="1">Uncharacterized protein</fullName>
    </submittedName>
</protein>
<evidence type="ECO:0000313" key="1">
    <source>
        <dbReference type="EMBL" id="RVD81611.1"/>
    </source>
</evidence>
<dbReference type="VEuPathDB" id="FungiDB:DFL_009467"/>
<proteinExistence type="predicted"/>
<dbReference type="GeneID" id="93591778"/>
<dbReference type="AlphaFoldDB" id="A0A436ZRR6"/>
<name>A0A436ZRR6_ARTFL</name>
<organism evidence="1 2">
    <name type="scientific">Arthrobotrys flagrans</name>
    <name type="common">Nematode-trapping fungus</name>
    <name type="synonym">Trichothecium flagrans</name>
    <dbReference type="NCBI Taxonomy" id="97331"/>
    <lineage>
        <taxon>Eukaryota</taxon>
        <taxon>Fungi</taxon>
        <taxon>Dikarya</taxon>
        <taxon>Ascomycota</taxon>
        <taxon>Pezizomycotina</taxon>
        <taxon>Orbiliomycetes</taxon>
        <taxon>Orbiliales</taxon>
        <taxon>Orbiliaceae</taxon>
        <taxon>Arthrobotrys</taxon>
    </lineage>
</organism>
<reference evidence="1 2" key="1">
    <citation type="submission" date="2019-01" db="EMBL/GenBank/DDBJ databases">
        <title>Intercellular communication is required for trap formation in the nematode-trapping fungus Duddingtonia flagrans.</title>
        <authorList>
            <person name="Youssar L."/>
            <person name="Wernet V."/>
            <person name="Hensel N."/>
            <person name="Hildebrandt H.-G."/>
            <person name="Fischer R."/>
        </authorList>
    </citation>
    <scope>NUCLEOTIDE SEQUENCE [LARGE SCALE GENOMIC DNA]</scope>
    <source>
        <strain evidence="1 2">CBS H-5679</strain>
    </source>
</reference>
<sequence length="758" mass="83167">MSGTKGVGLEHVVVDQTHAPVRDSRNPFEVNIENKRQTIWCTSGAKSTPIAVSLANRTTFFVQLRFTSACRGLNIGITGSVPSNPGVNLISPAITIGQDKDTMTSDSSFIQNIPVTIRGPSNVVPWGFSGEVAWELWGDSPGIEIDDRAPLKSTLSIYAVVDDLAPYFKKDGIPLQFLELMVLPTTAAKLTTRDAWVTWIVWRCFASKVDPDIKEKFPGKHAEAIHSYRYNAFLGGNANYALDQGATFDLDQWLVNCTPPEEGQWFGVNCYDQSALVQTALSLGVPHFYVDDDGEKVPDNSSPDKFLHTVGKLYRWPYGYIHTLDLIGWGESDSPFFLDAVQKMSTGLQKPFERESFRDHAWVYIRNSGEDPSEISALDACAGPSADIVSVESYLATAVDAETTEKNRDKKNFKHFKRDKQPGQYNGVVKVVVDKPVSRWENHTLTGDSLSRLRCDGNELYIYNDGPGSNLGALLEKVPKSVTPIPVPVNLLLTNAFNKACDLLGITAPSVRTDIHVGDTATFPYGSLIVRTHEPAVSSDGTALRYDLWKKGTPGPPYLSIKVVVLENFVEAMKWLVTHICSINHVSDTVWDISSDEVKAGKVLISPKPGITFGATLQSNVLVLLEGTAEPKAMGDILSSVNDVMTPFFHKEVTKVDTSQCQLKDIPSNLNDIKTFHLKLKAPGAIDLSVESNTKGVHIQSTLPSNAESDTWLVNCATFSNPDYISSGRILTASFAAVDTWFTTTHKFSLDQGNKAKA</sequence>
<dbReference type="EMBL" id="SAEB01000012">
    <property type="protein sequence ID" value="RVD81611.1"/>
    <property type="molecule type" value="Genomic_DNA"/>
</dbReference>
<keyword evidence="2" id="KW-1185">Reference proteome</keyword>
<comment type="caution">
    <text evidence="1">The sequence shown here is derived from an EMBL/GenBank/DDBJ whole genome shotgun (WGS) entry which is preliminary data.</text>
</comment>
<evidence type="ECO:0000313" key="2">
    <source>
        <dbReference type="Proteomes" id="UP000283090"/>
    </source>
</evidence>
<dbReference type="Proteomes" id="UP000283090">
    <property type="component" value="Unassembled WGS sequence"/>
</dbReference>
<dbReference type="OrthoDB" id="5065353at2759"/>